<dbReference type="EMBL" id="JAQIZT010000017">
    <property type="protein sequence ID" value="KAJ6958939.1"/>
    <property type="molecule type" value="Genomic_DNA"/>
</dbReference>
<protein>
    <submittedName>
        <fullName evidence="1">Uncharacterized protein</fullName>
    </submittedName>
</protein>
<dbReference type="Proteomes" id="UP001164929">
    <property type="component" value="Chromosome 17"/>
</dbReference>
<evidence type="ECO:0000313" key="1">
    <source>
        <dbReference type="EMBL" id="KAJ6958939.1"/>
    </source>
</evidence>
<evidence type="ECO:0000313" key="2">
    <source>
        <dbReference type="Proteomes" id="UP001164929"/>
    </source>
</evidence>
<keyword evidence="2" id="KW-1185">Reference proteome</keyword>
<name>A0AAD6LE59_9ROSI</name>
<reference evidence="1" key="1">
    <citation type="journal article" date="2023" name="Mol. Ecol. Resour.">
        <title>Chromosome-level genome assembly of a triploid poplar Populus alba 'Berolinensis'.</title>
        <authorList>
            <person name="Chen S."/>
            <person name="Yu Y."/>
            <person name="Wang X."/>
            <person name="Wang S."/>
            <person name="Zhang T."/>
            <person name="Zhou Y."/>
            <person name="He R."/>
            <person name="Meng N."/>
            <person name="Wang Y."/>
            <person name="Liu W."/>
            <person name="Liu Z."/>
            <person name="Liu J."/>
            <person name="Guo Q."/>
            <person name="Huang H."/>
            <person name="Sederoff R.R."/>
            <person name="Wang G."/>
            <person name="Qu G."/>
            <person name="Chen S."/>
        </authorList>
    </citation>
    <scope>NUCLEOTIDE SEQUENCE</scope>
    <source>
        <strain evidence="1">SC-2020</strain>
    </source>
</reference>
<proteinExistence type="predicted"/>
<sequence>MCPVSSSTQPKLIKNMAVLTLMKKEACSCKNHFPNKQQPFSIHQEADTKKLMLQFTVTIRDQNI</sequence>
<comment type="caution">
    <text evidence="1">The sequence shown here is derived from an EMBL/GenBank/DDBJ whole genome shotgun (WGS) entry which is preliminary data.</text>
</comment>
<dbReference type="AlphaFoldDB" id="A0AAD6LE59"/>
<organism evidence="1 2">
    <name type="scientific">Populus alba x Populus x berolinensis</name>
    <dbReference type="NCBI Taxonomy" id="444605"/>
    <lineage>
        <taxon>Eukaryota</taxon>
        <taxon>Viridiplantae</taxon>
        <taxon>Streptophyta</taxon>
        <taxon>Embryophyta</taxon>
        <taxon>Tracheophyta</taxon>
        <taxon>Spermatophyta</taxon>
        <taxon>Magnoliopsida</taxon>
        <taxon>eudicotyledons</taxon>
        <taxon>Gunneridae</taxon>
        <taxon>Pentapetalae</taxon>
        <taxon>rosids</taxon>
        <taxon>fabids</taxon>
        <taxon>Malpighiales</taxon>
        <taxon>Salicaceae</taxon>
        <taxon>Saliceae</taxon>
        <taxon>Populus</taxon>
    </lineage>
</organism>
<gene>
    <name evidence="1" type="ORF">NC653_037262</name>
</gene>
<accession>A0AAD6LE59</accession>